<dbReference type="InterPro" id="IPR009061">
    <property type="entry name" value="DNA-bd_dom_put_sf"/>
</dbReference>
<evidence type="ECO:0000256" key="1">
    <source>
        <dbReference type="ARBA" id="ARBA00023015"/>
    </source>
</evidence>
<keyword evidence="3" id="KW-0804">Transcription</keyword>
<dbReference type="GO" id="GO:0003677">
    <property type="term" value="F:DNA binding"/>
    <property type="evidence" value="ECO:0007669"/>
    <property type="project" value="UniProtKB-KW"/>
</dbReference>
<keyword evidence="4" id="KW-0175">Coiled coil</keyword>
<protein>
    <submittedName>
        <fullName evidence="6">Predicted transcriptional regulator LiuR of leucine degradation pathway, MerR family</fullName>
    </submittedName>
</protein>
<feature type="domain" description="HTH merR-type" evidence="5">
    <location>
        <begin position="13"/>
        <end position="80"/>
    </location>
</feature>
<feature type="coiled-coil region" evidence="4">
    <location>
        <begin position="88"/>
        <end position="125"/>
    </location>
</feature>
<dbReference type="SUPFAM" id="SSF46955">
    <property type="entry name" value="Putative DNA-binding domain"/>
    <property type="match status" value="1"/>
</dbReference>
<dbReference type="GO" id="GO:0003700">
    <property type="term" value="F:DNA-binding transcription factor activity"/>
    <property type="evidence" value="ECO:0007669"/>
    <property type="project" value="InterPro"/>
</dbReference>
<reference evidence="6" key="1">
    <citation type="submission" date="2015-10" db="EMBL/GenBank/DDBJ databases">
        <authorList>
            <person name="Gilbert D.G."/>
        </authorList>
    </citation>
    <scope>NUCLEOTIDE SEQUENCE</scope>
</reference>
<evidence type="ECO:0000259" key="5">
    <source>
        <dbReference type="PROSITE" id="PS50937"/>
    </source>
</evidence>
<keyword evidence="2" id="KW-0238">DNA-binding</keyword>
<dbReference type="PANTHER" id="PTHR30204">
    <property type="entry name" value="REDOX-CYCLING DRUG-SENSING TRANSCRIPTIONAL ACTIVATOR SOXR"/>
    <property type="match status" value="1"/>
</dbReference>
<evidence type="ECO:0000256" key="3">
    <source>
        <dbReference type="ARBA" id="ARBA00023163"/>
    </source>
</evidence>
<dbReference type="InterPro" id="IPR015358">
    <property type="entry name" value="Tscrpt_reg_MerR_DNA-bd"/>
</dbReference>
<dbReference type="PROSITE" id="PS50937">
    <property type="entry name" value="HTH_MERR_2"/>
    <property type="match status" value="1"/>
</dbReference>
<organism evidence="6">
    <name type="scientific">hydrothermal vent metagenome</name>
    <dbReference type="NCBI Taxonomy" id="652676"/>
    <lineage>
        <taxon>unclassified sequences</taxon>
        <taxon>metagenomes</taxon>
        <taxon>ecological metagenomes</taxon>
    </lineage>
</organism>
<dbReference type="EMBL" id="CZRL01000064">
    <property type="protein sequence ID" value="CUS51546.1"/>
    <property type="molecule type" value="Genomic_DNA"/>
</dbReference>
<accession>A0A160TQK1</accession>
<proteinExistence type="predicted"/>
<dbReference type="Pfam" id="PF00376">
    <property type="entry name" value="MerR"/>
    <property type="match status" value="1"/>
</dbReference>
<name>A0A160TQK1_9ZZZZ</name>
<dbReference type="CDD" id="cd04776">
    <property type="entry name" value="HTH_GnyR"/>
    <property type="match status" value="1"/>
</dbReference>
<dbReference type="InterPro" id="IPR047057">
    <property type="entry name" value="MerR_fam"/>
</dbReference>
<dbReference type="SMART" id="SM00422">
    <property type="entry name" value="HTH_MERR"/>
    <property type="match status" value="1"/>
</dbReference>
<sequence length="142" mass="16015">MGNALTERDADSIYSVTELANLLGITPRAIRFYESKGLVSPRRAGTTRVYNYRDRGRLQIILRGKRLGFSLAEIGEYMHLYDANPSQSEQLTMLLEKVNQRLNSLERQKSDLTALAAELNDIRLQALDALNRTNSQARTGTN</sequence>
<evidence type="ECO:0000256" key="4">
    <source>
        <dbReference type="SAM" id="Coils"/>
    </source>
</evidence>
<evidence type="ECO:0000313" key="6">
    <source>
        <dbReference type="EMBL" id="CUS51546.1"/>
    </source>
</evidence>
<keyword evidence="1" id="KW-0805">Transcription regulation</keyword>
<dbReference type="InterPro" id="IPR000551">
    <property type="entry name" value="MerR-type_HTH_dom"/>
</dbReference>
<dbReference type="AlphaFoldDB" id="A0A160TQK1"/>
<dbReference type="Gene3D" id="1.10.1660.10">
    <property type="match status" value="1"/>
</dbReference>
<dbReference type="PANTHER" id="PTHR30204:SF58">
    <property type="entry name" value="HTH-TYPE TRANSCRIPTIONAL REGULATOR YFMP"/>
    <property type="match status" value="1"/>
</dbReference>
<evidence type="ECO:0000256" key="2">
    <source>
        <dbReference type="ARBA" id="ARBA00023125"/>
    </source>
</evidence>
<gene>
    <name evidence="6" type="ORF">MGWOODY_XGa2347</name>
</gene>
<dbReference type="Pfam" id="PF09278">
    <property type="entry name" value="MerR-DNA-bind"/>
    <property type="match status" value="1"/>
</dbReference>